<protein>
    <submittedName>
        <fullName evidence="3">Endonuclease</fullName>
    </submittedName>
</protein>
<sequence>MVRDVSVAPSSLSAGRQRRIESGTRFRIDLESLRGIVGDPRLEAAWNRFQNLTDGMLPHEATQTMRDLFVPEEVIEQLLQRHETEATRIARLEEPLAIGRENEQRWYTGVRTSDKNWPAFEQRLLRSLSREEVEKIDTASDVVAAMLDHPATPAFRSRGLVVGHVQSGKTSNFTAVACKAADRGYRMFIVLSGVTNSLRRQTQTRLIRDVVDLNPPLWHQITKPEHDFVPPPNAQSFFASKDQRLLLVVKKNGPVLRKLRDWLEKAQEQLGNCPTLIIDDEADQATPATRKINPLIRDVIGRLPKVCYLGYTATPFANLLMDPTDEQDFYPRDFIVSLPRGKDYQGPETLFGRNPLDGEDPADVPGGLDMIRSIPPEELDDLRPVNRAALADFTPYETPSLRRAVLWFWLATAARHERGQADQHSSMLVHAHSDTTVHDAYRPILESLKAEIAHGLRDGTGVVEELRSLWESEVERVDPLEWDREVTSFEAVLDRLENIVSTTRIVMDHYRSTERLDYESGPVNVIAVGGNTLSRGLTLEGLVVSFFVRSSSVYDTLLQMGRWFGYRVGYEDLPRIYMPDETSHWFAHLATVEAEMRQEIDRYLTEHLTPLQMAVRIRTHPKMRVTAPAKSKNAVRAAAGYGGALVESRYFPCGPDQIDWHDSNAAAARALLTAAHREGRIDQAVASERALWREVPLDPVLDFIDAYKFHPKTVDAARDLMREYIERRNKSGALSIWNVGVIGSAQAPGTKIVELPGDQFVHPVNRTRLSTSANKPEADIKTLTGSRDEALDLRLEIGPDEQVNRSLLQRLRVQQQPERGLILFYPIDSKSPVPVRRKKGGELGPLEGRAPLDAPGEIVWGAALVFPEPTNGTDLAVEYDYVQADLSRAFPAASEDDEEDLSVLEQDLDSNEGGA</sequence>
<gene>
    <name evidence="3" type="ORF">DN069_20350</name>
</gene>
<dbReference type="RefSeq" id="WP_111502823.1">
    <property type="nucleotide sequence ID" value="NZ_QKYN01000077.1"/>
</dbReference>
<evidence type="ECO:0000313" key="3">
    <source>
        <dbReference type="EMBL" id="RAG83793.1"/>
    </source>
</evidence>
<dbReference type="SUPFAM" id="SSF52540">
    <property type="entry name" value="P-loop containing nucleoside triphosphate hydrolases"/>
    <property type="match status" value="1"/>
</dbReference>
<dbReference type="EMBL" id="QKYN01000077">
    <property type="protein sequence ID" value="RAG83793.1"/>
    <property type="molecule type" value="Genomic_DNA"/>
</dbReference>
<dbReference type="Proteomes" id="UP000248889">
    <property type="component" value="Unassembled WGS sequence"/>
</dbReference>
<keyword evidence="3" id="KW-0378">Hydrolase</keyword>
<dbReference type="OrthoDB" id="436461at2"/>
<dbReference type="InterPro" id="IPR027417">
    <property type="entry name" value="P-loop_NTPase"/>
</dbReference>
<reference evidence="3 4" key="1">
    <citation type="submission" date="2018-06" db="EMBL/GenBank/DDBJ databases">
        <title>Streptacidiphilus pinicola sp. nov., isolated from pine grove soil.</title>
        <authorList>
            <person name="Roh S.G."/>
            <person name="Park S."/>
            <person name="Kim M.-K."/>
            <person name="Yun B.-R."/>
            <person name="Park J."/>
            <person name="Kim M.J."/>
            <person name="Kim Y.S."/>
            <person name="Kim S.B."/>
        </authorList>
    </citation>
    <scope>NUCLEOTIDE SEQUENCE [LARGE SCALE GENOMIC DNA]</scope>
    <source>
        <strain evidence="3 4">MMS16-CNU450</strain>
    </source>
</reference>
<keyword evidence="3" id="KW-0540">Nuclease</keyword>
<name>A0A2X0IJJ3_9ACTN</name>
<feature type="domain" description="Putative endonuclease Z1" evidence="2">
    <location>
        <begin position="400"/>
        <end position="622"/>
    </location>
</feature>
<feature type="region of interest" description="Disordered" evidence="1">
    <location>
        <begin position="891"/>
        <end position="915"/>
    </location>
</feature>
<dbReference type="InterPro" id="IPR018310">
    <property type="entry name" value="Put_endonuclease_Z1-dom"/>
</dbReference>
<dbReference type="Pfam" id="PF10593">
    <property type="entry name" value="Z1"/>
    <property type="match status" value="1"/>
</dbReference>
<proteinExistence type="predicted"/>
<dbReference type="Gene3D" id="3.40.50.300">
    <property type="entry name" value="P-loop containing nucleotide triphosphate hydrolases"/>
    <property type="match status" value="1"/>
</dbReference>
<comment type="caution">
    <text evidence="3">The sequence shown here is derived from an EMBL/GenBank/DDBJ whole genome shotgun (WGS) entry which is preliminary data.</text>
</comment>
<evidence type="ECO:0000259" key="2">
    <source>
        <dbReference type="Pfam" id="PF10593"/>
    </source>
</evidence>
<evidence type="ECO:0000313" key="4">
    <source>
        <dbReference type="Proteomes" id="UP000248889"/>
    </source>
</evidence>
<evidence type="ECO:0000256" key="1">
    <source>
        <dbReference type="SAM" id="MobiDB-lite"/>
    </source>
</evidence>
<keyword evidence="3" id="KW-0255">Endonuclease</keyword>
<dbReference type="AlphaFoldDB" id="A0A2X0IJJ3"/>
<dbReference type="GO" id="GO:0004519">
    <property type="term" value="F:endonuclease activity"/>
    <property type="evidence" value="ECO:0007669"/>
    <property type="project" value="UniProtKB-KW"/>
</dbReference>
<accession>A0A2X0IJJ3</accession>
<keyword evidence="4" id="KW-1185">Reference proteome</keyword>
<organism evidence="3 4">
    <name type="scientific">Streptacidiphilus pinicola</name>
    <dbReference type="NCBI Taxonomy" id="2219663"/>
    <lineage>
        <taxon>Bacteria</taxon>
        <taxon>Bacillati</taxon>
        <taxon>Actinomycetota</taxon>
        <taxon>Actinomycetes</taxon>
        <taxon>Kitasatosporales</taxon>
        <taxon>Streptomycetaceae</taxon>
        <taxon>Streptacidiphilus</taxon>
    </lineage>
</organism>
<feature type="compositionally biased region" description="Acidic residues" evidence="1">
    <location>
        <begin position="894"/>
        <end position="915"/>
    </location>
</feature>